<feature type="compositionally biased region" description="Basic and acidic residues" evidence="1">
    <location>
        <begin position="74"/>
        <end position="84"/>
    </location>
</feature>
<gene>
    <name evidence="2" type="ORF">ACBP88_03560</name>
</gene>
<dbReference type="EMBL" id="JBGJLR010000002">
    <property type="protein sequence ID" value="MEZ2738547.1"/>
    <property type="molecule type" value="Genomic_DNA"/>
</dbReference>
<sequence length="90" mass="9636">MTAQFTEMGLACGETSASDASAGKAKQRQVMQAQGIDAQSYDKAYDAASADFRKKWAALPAEKQKSTCAGMKRKSQESAARLKESAVNLK</sequence>
<comment type="caution">
    <text evidence="2">The sequence shown here is derived from an EMBL/GenBank/DDBJ whole genome shotgun (WGS) entry which is preliminary data.</text>
</comment>
<dbReference type="Proteomes" id="UP001567350">
    <property type="component" value="Unassembled WGS sequence"/>
</dbReference>
<feature type="region of interest" description="Disordered" evidence="1">
    <location>
        <begin position="63"/>
        <end position="90"/>
    </location>
</feature>
<name>A0ABV4I9Y4_9BURK</name>
<accession>A0ABV4I9Y4</accession>
<feature type="region of interest" description="Disordered" evidence="1">
    <location>
        <begin position="1"/>
        <end position="24"/>
    </location>
</feature>
<evidence type="ECO:0000256" key="1">
    <source>
        <dbReference type="SAM" id="MobiDB-lite"/>
    </source>
</evidence>
<proteinExistence type="predicted"/>
<reference evidence="2 3" key="1">
    <citation type="submission" date="2024-08" db="EMBL/GenBank/DDBJ databases">
        <authorList>
            <person name="Feng Z."/>
            <person name="Ronholm J."/>
        </authorList>
    </citation>
    <scope>NUCLEOTIDE SEQUENCE [LARGE SCALE GENOMIC DNA]</scope>
    <source>
        <strain evidence="2 3">4-AB0-8</strain>
    </source>
</reference>
<organism evidence="2 3">
    <name type="scientific">Comamonas jiangduensis</name>
    <dbReference type="NCBI Taxonomy" id="1194168"/>
    <lineage>
        <taxon>Bacteria</taxon>
        <taxon>Pseudomonadati</taxon>
        <taxon>Pseudomonadota</taxon>
        <taxon>Betaproteobacteria</taxon>
        <taxon>Burkholderiales</taxon>
        <taxon>Comamonadaceae</taxon>
        <taxon>Comamonas</taxon>
    </lineage>
</organism>
<protein>
    <submittedName>
        <fullName evidence="2">Uncharacterized protein</fullName>
    </submittedName>
</protein>
<evidence type="ECO:0000313" key="2">
    <source>
        <dbReference type="EMBL" id="MEZ2738547.1"/>
    </source>
</evidence>
<keyword evidence="3" id="KW-1185">Reference proteome</keyword>
<evidence type="ECO:0000313" key="3">
    <source>
        <dbReference type="Proteomes" id="UP001567350"/>
    </source>
</evidence>
<dbReference type="RefSeq" id="WP_370890703.1">
    <property type="nucleotide sequence ID" value="NZ_JBGJLR010000002.1"/>
</dbReference>